<feature type="transmembrane region" description="Helical" evidence="5">
    <location>
        <begin position="35"/>
        <end position="53"/>
    </location>
</feature>
<evidence type="ECO:0000256" key="4">
    <source>
        <dbReference type="ARBA" id="ARBA00023136"/>
    </source>
</evidence>
<evidence type="ECO:0000256" key="2">
    <source>
        <dbReference type="ARBA" id="ARBA00022692"/>
    </source>
</evidence>
<keyword evidence="2 5" id="KW-0812">Transmembrane</keyword>
<gene>
    <name evidence="6" type="ORF">A2931_03545</name>
</gene>
<name>A0A1G2EYR5_9BACT</name>
<feature type="transmembrane region" description="Helical" evidence="5">
    <location>
        <begin position="230"/>
        <end position="253"/>
    </location>
</feature>
<reference evidence="6 7" key="1">
    <citation type="journal article" date="2016" name="Nat. Commun.">
        <title>Thousands of microbial genomes shed light on interconnected biogeochemical processes in an aquifer system.</title>
        <authorList>
            <person name="Anantharaman K."/>
            <person name="Brown C.T."/>
            <person name="Hug L.A."/>
            <person name="Sharon I."/>
            <person name="Castelle C.J."/>
            <person name="Probst A.J."/>
            <person name="Thomas B.C."/>
            <person name="Singh A."/>
            <person name="Wilkins M.J."/>
            <person name="Karaoz U."/>
            <person name="Brodie E.L."/>
            <person name="Williams K.H."/>
            <person name="Hubbard S.S."/>
            <person name="Banfield J.F."/>
        </authorList>
    </citation>
    <scope>NUCLEOTIDE SEQUENCE [LARGE SCALE GENOMIC DNA]</scope>
</reference>
<evidence type="ECO:0000256" key="1">
    <source>
        <dbReference type="ARBA" id="ARBA00004141"/>
    </source>
</evidence>
<feature type="transmembrane region" description="Helical" evidence="5">
    <location>
        <begin position="169"/>
        <end position="190"/>
    </location>
</feature>
<evidence type="ECO:0000256" key="5">
    <source>
        <dbReference type="SAM" id="Phobius"/>
    </source>
</evidence>
<evidence type="ECO:0000313" key="6">
    <source>
        <dbReference type="EMBL" id="OGZ30903.1"/>
    </source>
</evidence>
<dbReference type="Proteomes" id="UP000177486">
    <property type="component" value="Unassembled WGS sequence"/>
</dbReference>
<proteinExistence type="predicted"/>
<feature type="transmembrane region" description="Helical" evidence="5">
    <location>
        <begin position="196"/>
        <end position="218"/>
    </location>
</feature>
<dbReference type="PANTHER" id="PTHR16950:SF16">
    <property type="entry name" value="ZINC TRANSPORTER ZIP13"/>
    <property type="match status" value="1"/>
</dbReference>
<keyword evidence="3 5" id="KW-1133">Transmembrane helix</keyword>
<sequence length="255" mass="27821">MNLFYWILGTSFLSSVVSLIGRSVAFLGEEKLRSYIQYAISLAVGVLLGVVFLDVLPEALEAGEGVGMDTHGVLLWVLGGFLFFFILERLLLVYHCHEGQCPVHVFGYLSLLGDAVHNFIDGVIIALAFFVDIKLGILTAVAVVLHEIPQEMSDFLVLLHAGFSRARAILYNFLIALTAVLGAVLTYVFSGAIEGLISPALAVVAGNFLYIAAVDLVPELHEAEHGRKKTAVLMQFFLISLGILIIWLAGFFLEH</sequence>
<evidence type="ECO:0000313" key="7">
    <source>
        <dbReference type="Proteomes" id="UP000177486"/>
    </source>
</evidence>
<dbReference type="EMBL" id="MHMQ01000011">
    <property type="protein sequence ID" value="OGZ30903.1"/>
    <property type="molecule type" value="Genomic_DNA"/>
</dbReference>
<keyword evidence="4 5" id="KW-0472">Membrane</keyword>
<feature type="transmembrane region" description="Helical" evidence="5">
    <location>
        <begin position="73"/>
        <end position="94"/>
    </location>
</feature>
<dbReference type="GO" id="GO:0016020">
    <property type="term" value="C:membrane"/>
    <property type="evidence" value="ECO:0007669"/>
    <property type="project" value="UniProtKB-SubCell"/>
</dbReference>
<feature type="transmembrane region" description="Helical" evidence="5">
    <location>
        <begin position="126"/>
        <end position="148"/>
    </location>
</feature>
<comment type="caution">
    <text evidence="6">The sequence shown here is derived from an EMBL/GenBank/DDBJ whole genome shotgun (WGS) entry which is preliminary data.</text>
</comment>
<accession>A0A1G2EYR5</accession>
<dbReference type="GO" id="GO:0046873">
    <property type="term" value="F:metal ion transmembrane transporter activity"/>
    <property type="evidence" value="ECO:0007669"/>
    <property type="project" value="InterPro"/>
</dbReference>
<dbReference type="Pfam" id="PF02535">
    <property type="entry name" value="Zip"/>
    <property type="match status" value="2"/>
</dbReference>
<dbReference type="AlphaFoldDB" id="A0A1G2EYR5"/>
<organism evidence="6 7">
    <name type="scientific">Candidatus Niyogibacteria bacterium RIFCSPLOWO2_01_FULL_45_48</name>
    <dbReference type="NCBI Taxonomy" id="1801724"/>
    <lineage>
        <taxon>Bacteria</taxon>
        <taxon>Candidatus Niyogiibacteriota</taxon>
    </lineage>
</organism>
<feature type="transmembrane region" description="Helical" evidence="5">
    <location>
        <begin position="6"/>
        <end position="28"/>
    </location>
</feature>
<evidence type="ECO:0008006" key="8">
    <source>
        <dbReference type="Google" id="ProtNLM"/>
    </source>
</evidence>
<dbReference type="PANTHER" id="PTHR16950">
    <property type="entry name" value="ZINC TRANSPORTER SLC39A7 HISTIDINE-RICH MEMBRANE PROTEIN KE4"/>
    <property type="match status" value="1"/>
</dbReference>
<comment type="subcellular location">
    <subcellularLocation>
        <location evidence="1">Membrane</location>
        <topology evidence="1">Multi-pass membrane protein</topology>
    </subcellularLocation>
</comment>
<protein>
    <recommendedName>
        <fullName evidence="8">ZIP zinc transporter</fullName>
    </recommendedName>
</protein>
<evidence type="ECO:0000256" key="3">
    <source>
        <dbReference type="ARBA" id="ARBA00022989"/>
    </source>
</evidence>
<dbReference type="InterPro" id="IPR003689">
    <property type="entry name" value="ZIP"/>
</dbReference>